<accession>A0A2W2D1A8</accession>
<dbReference type="GO" id="GO:0003677">
    <property type="term" value="F:DNA binding"/>
    <property type="evidence" value="ECO:0007669"/>
    <property type="project" value="InterPro"/>
</dbReference>
<dbReference type="SUPFAM" id="SSF88659">
    <property type="entry name" value="Sigma3 and sigma4 domains of RNA polymerase sigma factors"/>
    <property type="match status" value="1"/>
</dbReference>
<organism evidence="5 6">
    <name type="scientific">Micromonospora endophytica</name>
    <dbReference type="NCBI Taxonomy" id="515350"/>
    <lineage>
        <taxon>Bacteria</taxon>
        <taxon>Bacillati</taxon>
        <taxon>Actinomycetota</taxon>
        <taxon>Actinomycetes</taxon>
        <taxon>Micromonosporales</taxon>
        <taxon>Micromonosporaceae</taxon>
        <taxon>Micromonospora</taxon>
    </lineage>
</organism>
<dbReference type="InterPro" id="IPR013249">
    <property type="entry name" value="RNA_pol_sigma70_r4_t2"/>
</dbReference>
<keyword evidence="2" id="KW-0805">Transcription regulation</keyword>
<evidence type="ECO:0000256" key="4">
    <source>
        <dbReference type="ARBA" id="ARBA00023163"/>
    </source>
</evidence>
<keyword evidence="6" id="KW-1185">Reference proteome</keyword>
<dbReference type="GO" id="GO:0006352">
    <property type="term" value="P:DNA-templated transcription initiation"/>
    <property type="evidence" value="ECO:0007669"/>
    <property type="project" value="InterPro"/>
</dbReference>
<name>A0A2W2D1A8_9ACTN</name>
<evidence type="ECO:0000313" key="6">
    <source>
        <dbReference type="Proteomes" id="UP000248627"/>
    </source>
</evidence>
<dbReference type="InterPro" id="IPR036388">
    <property type="entry name" value="WH-like_DNA-bd_sf"/>
</dbReference>
<evidence type="ECO:0000256" key="2">
    <source>
        <dbReference type="ARBA" id="ARBA00023015"/>
    </source>
</evidence>
<dbReference type="InterPro" id="IPR013324">
    <property type="entry name" value="RNA_pol_sigma_r3/r4-like"/>
</dbReference>
<proteinExistence type="inferred from homology"/>
<evidence type="ECO:0000256" key="3">
    <source>
        <dbReference type="ARBA" id="ARBA00023082"/>
    </source>
</evidence>
<dbReference type="Gene3D" id="1.10.10.10">
    <property type="entry name" value="Winged helix-like DNA-binding domain superfamily/Winged helix DNA-binding domain"/>
    <property type="match status" value="1"/>
</dbReference>
<reference evidence="5 6" key="1">
    <citation type="submission" date="2018-01" db="EMBL/GenBank/DDBJ databases">
        <title>Draft genome sequence of Jishengella endophytica.</title>
        <authorList>
            <person name="Sahin N."/>
            <person name="Ay H."/>
            <person name="Saygin H."/>
        </authorList>
    </citation>
    <scope>NUCLEOTIDE SEQUENCE [LARGE SCALE GENOMIC DNA]</scope>
    <source>
        <strain evidence="5 6">DSM 45430</strain>
    </source>
</reference>
<keyword evidence="4" id="KW-0804">Transcription</keyword>
<dbReference type="GO" id="GO:0016987">
    <property type="term" value="F:sigma factor activity"/>
    <property type="evidence" value="ECO:0007669"/>
    <property type="project" value="UniProtKB-KW"/>
</dbReference>
<keyword evidence="3" id="KW-0731">Sigma factor</keyword>
<protein>
    <submittedName>
        <fullName evidence="5">Uncharacterized protein</fullName>
    </submittedName>
</protein>
<dbReference type="OrthoDB" id="3821507at2"/>
<dbReference type="Pfam" id="PF08281">
    <property type="entry name" value="Sigma70_r4_2"/>
    <property type="match status" value="1"/>
</dbReference>
<dbReference type="Proteomes" id="UP000248627">
    <property type="component" value="Unassembled WGS sequence"/>
</dbReference>
<evidence type="ECO:0000256" key="1">
    <source>
        <dbReference type="ARBA" id="ARBA00010641"/>
    </source>
</evidence>
<comment type="similarity">
    <text evidence="1">Belongs to the sigma-70 factor family. ECF subfamily.</text>
</comment>
<comment type="caution">
    <text evidence="5">The sequence shown here is derived from an EMBL/GenBank/DDBJ whole genome shotgun (WGS) entry which is preliminary data.</text>
</comment>
<evidence type="ECO:0000313" key="5">
    <source>
        <dbReference type="EMBL" id="PZF91046.1"/>
    </source>
</evidence>
<dbReference type="EMBL" id="POTX01000179">
    <property type="protein sequence ID" value="PZF91046.1"/>
    <property type="molecule type" value="Genomic_DNA"/>
</dbReference>
<dbReference type="AlphaFoldDB" id="A0A2W2D1A8"/>
<gene>
    <name evidence="5" type="ORF">C1I93_22030</name>
</gene>
<sequence length="87" mass="9430">MANATSDATAPTRTPASTIWSGALRWDQREAFVVTQVLGLSYAKAAEACQCTISDIRSRIAPARNELVEALGDRQTPHHRGYRDTAG</sequence>